<name>A0A2T6ARW8_9RHOB</name>
<protein>
    <recommendedName>
        <fullName evidence="4">DUF192 domain-containing protein</fullName>
    </recommendedName>
</protein>
<dbReference type="EMBL" id="QBKP01000016">
    <property type="protein sequence ID" value="PTX46540.1"/>
    <property type="molecule type" value="Genomic_DNA"/>
</dbReference>
<comment type="caution">
    <text evidence="2">The sequence shown here is derived from an EMBL/GenBank/DDBJ whole genome shotgun (WGS) entry which is preliminary data.</text>
</comment>
<proteinExistence type="predicted"/>
<reference evidence="2 3" key="1">
    <citation type="submission" date="2018-04" db="EMBL/GenBank/DDBJ databases">
        <title>Genomic Encyclopedia of Archaeal and Bacterial Type Strains, Phase II (KMG-II): from individual species to whole genera.</title>
        <authorList>
            <person name="Goeker M."/>
        </authorList>
    </citation>
    <scope>NUCLEOTIDE SEQUENCE [LARGE SCALE GENOMIC DNA]</scope>
    <source>
        <strain evidence="2 3">DSM 21823</strain>
    </source>
</reference>
<evidence type="ECO:0008006" key="4">
    <source>
        <dbReference type="Google" id="ProtNLM"/>
    </source>
</evidence>
<keyword evidence="3" id="KW-1185">Reference proteome</keyword>
<dbReference type="PANTHER" id="PTHR37953">
    <property type="entry name" value="UPF0127 PROTEIN MJ1496"/>
    <property type="match status" value="1"/>
</dbReference>
<keyword evidence="1" id="KW-0732">Signal</keyword>
<dbReference type="InterPro" id="IPR038695">
    <property type="entry name" value="Saro_0823-like_sf"/>
</dbReference>
<sequence>MGSSSARRQILTAAVLSGLIAGSALAGACDPQAVDLRGPFGTARFSVEVADDTAERAQGLMFRDHLGRSAGMLFVYEAPQRAVFWMKNTLLPLDMIFADAAGRVTRVHANAVPQEETPIDGGEDVQFVLEVNGGLAAAIGIAPGAELRHPVIGQDEAVWPCAAE</sequence>
<dbReference type="AlphaFoldDB" id="A0A2T6ARW8"/>
<evidence type="ECO:0000313" key="2">
    <source>
        <dbReference type="EMBL" id="PTX46540.1"/>
    </source>
</evidence>
<feature type="chain" id="PRO_5015679527" description="DUF192 domain-containing protein" evidence="1">
    <location>
        <begin position="27"/>
        <end position="164"/>
    </location>
</feature>
<dbReference type="Proteomes" id="UP000244224">
    <property type="component" value="Unassembled WGS sequence"/>
</dbReference>
<dbReference type="RefSeq" id="WP_108130188.1">
    <property type="nucleotide sequence ID" value="NZ_QBKP01000016.1"/>
</dbReference>
<dbReference type="InterPro" id="IPR003795">
    <property type="entry name" value="DUF192"/>
</dbReference>
<gene>
    <name evidence="2" type="ORF">C8N34_11617</name>
</gene>
<evidence type="ECO:0000256" key="1">
    <source>
        <dbReference type="SAM" id="SignalP"/>
    </source>
</evidence>
<dbReference type="OrthoDB" id="9808290at2"/>
<feature type="signal peptide" evidence="1">
    <location>
        <begin position="1"/>
        <end position="26"/>
    </location>
</feature>
<dbReference type="PROSITE" id="PS51257">
    <property type="entry name" value="PROKAR_LIPOPROTEIN"/>
    <property type="match status" value="1"/>
</dbReference>
<evidence type="ECO:0000313" key="3">
    <source>
        <dbReference type="Proteomes" id="UP000244224"/>
    </source>
</evidence>
<dbReference type="Pfam" id="PF02643">
    <property type="entry name" value="DUF192"/>
    <property type="match status" value="1"/>
</dbReference>
<accession>A0A2T6ARW8</accession>
<organism evidence="2 3">
    <name type="scientific">Gemmobacter caeni</name>
    <dbReference type="NCBI Taxonomy" id="589035"/>
    <lineage>
        <taxon>Bacteria</taxon>
        <taxon>Pseudomonadati</taxon>
        <taxon>Pseudomonadota</taxon>
        <taxon>Alphaproteobacteria</taxon>
        <taxon>Rhodobacterales</taxon>
        <taxon>Paracoccaceae</taxon>
        <taxon>Gemmobacter</taxon>
    </lineage>
</organism>
<dbReference type="Gene3D" id="2.60.120.1140">
    <property type="entry name" value="Protein of unknown function DUF192"/>
    <property type="match status" value="1"/>
</dbReference>
<dbReference type="PANTHER" id="PTHR37953:SF1">
    <property type="entry name" value="UPF0127 PROTEIN MJ1496"/>
    <property type="match status" value="1"/>
</dbReference>